<protein>
    <recommendedName>
        <fullName evidence="8">Glyceraldehyde-3-phosphate dehydrogenase</fullName>
        <ecNumber evidence="8">1.2.1.-</ecNumber>
    </recommendedName>
</protein>
<reference evidence="11" key="1">
    <citation type="submission" date="2017-09" db="EMBL/GenBank/DDBJ databases">
        <title>Depth-based differentiation of microbial function through sediment-hosted aquifers and enrichment of novel symbionts in the deep terrestrial subsurface.</title>
        <authorList>
            <person name="Probst A.J."/>
            <person name="Ladd B."/>
            <person name="Jarett J.K."/>
            <person name="Geller-Mcgrath D.E."/>
            <person name="Sieber C.M.K."/>
            <person name="Emerson J.B."/>
            <person name="Anantharaman K."/>
            <person name="Thomas B.C."/>
            <person name="Malmstrom R."/>
            <person name="Stieglmeier M."/>
            <person name="Klingl A."/>
            <person name="Woyke T."/>
            <person name="Ryan C.M."/>
            <person name="Banfield J.F."/>
        </authorList>
    </citation>
    <scope>NUCLEOTIDE SEQUENCE [LARGE SCALE GENOMIC DNA]</scope>
</reference>
<comment type="similarity">
    <text evidence="1 7">Belongs to the glyceraldehyde-3-phosphate dehydrogenase family.</text>
</comment>
<evidence type="ECO:0000256" key="2">
    <source>
        <dbReference type="ARBA" id="ARBA00023002"/>
    </source>
</evidence>
<feature type="binding site" evidence="5">
    <location>
        <position position="36"/>
    </location>
    <ligand>
        <name>NAD(+)</name>
        <dbReference type="ChEBI" id="CHEBI:57540"/>
    </ligand>
</feature>
<keyword evidence="5" id="KW-0547">Nucleotide-binding</keyword>
<evidence type="ECO:0000256" key="6">
    <source>
        <dbReference type="PIRSR" id="PIRSR000149-4"/>
    </source>
</evidence>
<evidence type="ECO:0000256" key="3">
    <source>
        <dbReference type="PIRSR" id="PIRSR000149-1"/>
    </source>
</evidence>
<dbReference type="CDD" id="cd18126">
    <property type="entry name" value="GAPDH_I_C"/>
    <property type="match status" value="1"/>
</dbReference>
<evidence type="ECO:0000256" key="4">
    <source>
        <dbReference type="PIRSR" id="PIRSR000149-2"/>
    </source>
</evidence>
<dbReference type="GO" id="GO:0016620">
    <property type="term" value="F:oxidoreductase activity, acting on the aldehyde or oxo group of donors, NAD or NADP as acceptor"/>
    <property type="evidence" value="ECO:0007669"/>
    <property type="project" value="InterPro"/>
</dbReference>
<dbReference type="GO" id="GO:0006006">
    <property type="term" value="P:glucose metabolic process"/>
    <property type="evidence" value="ECO:0007669"/>
    <property type="project" value="InterPro"/>
</dbReference>
<dbReference type="InterPro" id="IPR020831">
    <property type="entry name" value="GlycerAld/Erythrose_P_DH"/>
</dbReference>
<dbReference type="InterPro" id="IPR036291">
    <property type="entry name" value="NAD(P)-bd_dom_sf"/>
</dbReference>
<dbReference type="Pfam" id="PF02800">
    <property type="entry name" value="Gp_dh_C"/>
    <property type="match status" value="1"/>
</dbReference>
<dbReference type="SUPFAM" id="SSF51735">
    <property type="entry name" value="NAD(P)-binding Rossmann-fold domains"/>
    <property type="match status" value="1"/>
</dbReference>
<dbReference type="InterPro" id="IPR006424">
    <property type="entry name" value="Glyceraldehyde-3-P_DH_1"/>
</dbReference>
<gene>
    <name evidence="10" type="primary">gap</name>
    <name evidence="10" type="ORF">CO058_02930</name>
</gene>
<evidence type="ECO:0000256" key="1">
    <source>
        <dbReference type="ARBA" id="ARBA00007406"/>
    </source>
</evidence>
<dbReference type="FunFam" id="3.30.360.10:FF:000002">
    <property type="entry name" value="Glyceraldehyde-3-phosphate dehydrogenase"/>
    <property type="match status" value="1"/>
</dbReference>
<dbReference type="SUPFAM" id="SSF55347">
    <property type="entry name" value="Glyceraldehyde-3-phosphate dehydrogenase-like, C-terminal domain"/>
    <property type="match status" value="1"/>
</dbReference>
<keyword evidence="5" id="KW-0520">NAD</keyword>
<feature type="domain" description="Glyceraldehyde 3-phosphate dehydrogenase NAD(P) binding" evidence="9">
    <location>
        <begin position="1"/>
        <end position="152"/>
    </location>
</feature>
<dbReference type="PIRSF" id="PIRSF000149">
    <property type="entry name" value="GAP_DH"/>
    <property type="match status" value="1"/>
</dbReference>
<sequence>MNIAINGFGRIGRAAFKIILERVAFGEDINVVAINDLSSAKALAYSLKFDSVYGRYEKEVSNTERAFIVGGKKYPLFNSKDPLELPWKDLGVDVVLECTGAFTKSESAKAHIIAGAKKVLLSAPAVDDGFKTVVLGSDNINTDFDLISNASCTTNCITPVMHILSRDFGVEKALMTTVHAYTATQALVDSPDEKDPRRGRSAAINLVPSSTGAAVATAKAMPIFENIFDGVAIRTPIVCGSISDITAVLKKDVTAEEVNNAFKKAEEEETFKGILKYSEEDLVSTDILKTTYSSIVDGLLTRVVGGNLVKVFAWYDNEWGYSNRLVDMAIVLSKKI</sequence>
<dbReference type="PANTHER" id="PTHR43148">
    <property type="entry name" value="GLYCERALDEHYDE-3-PHOSPHATE DEHYDROGENASE 2"/>
    <property type="match status" value="1"/>
</dbReference>
<evidence type="ECO:0000256" key="5">
    <source>
        <dbReference type="PIRSR" id="PIRSR000149-3"/>
    </source>
</evidence>
<dbReference type="EMBL" id="PFSJ01000022">
    <property type="protein sequence ID" value="PJC23536.1"/>
    <property type="molecule type" value="Genomic_DNA"/>
</dbReference>
<feature type="site" description="Activates thiol group during catalysis" evidence="6">
    <location>
        <position position="179"/>
    </location>
</feature>
<dbReference type="FunFam" id="3.40.50.720:FF:000001">
    <property type="entry name" value="Glyceraldehyde-3-phosphate dehydrogenase"/>
    <property type="match status" value="1"/>
</dbReference>
<name>A0A2M8ELC3_UNCKA</name>
<organism evidence="10 11">
    <name type="scientific">candidate division WWE3 bacterium CG_4_9_14_0_2_um_filter_35_11</name>
    <dbReference type="NCBI Taxonomy" id="1975077"/>
    <lineage>
        <taxon>Bacteria</taxon>
        <taxon>Katanobacteria</taxon>
    </lineage>
</organism>
<evidence type="ECO:0000256" key="8">
    <source>
        <dbReference type="RuleBase" id="RU361160"/>
    </source>
</evidence>
<feature type="active site" description="Nucleophile" evidence="3">
    <location>
        <position position="152"/>
    </location>
</feature>
<dbReference type="EC" id="1.2.1.-" evidence="8"/>
<comment type="caution">
    <text evidence="10">The sequence shown here is derived from an EMBL/GenBank/DDBJ whole genome shotgun (WGS) entry which is preliminary data.</text>
</comment>
<feature type="binding site" evidence="4">
    <location>
        <position position="182"/>
    </location>
    <ligand>
        <name>D-glyceraldehyde 3-phosphate</name>
        <dbReference type="ChEBI" id="CHEBI:59776"/>
    </ligand>
</feature>
<dbReference type="InterPro" id="IPR020830">
    <property type="entry name" value="GlycerAld_3-P_DH_AS"/>
</dbReference>
<dbReference type="PRINTS" id="PR00078">
    <property type="entry name" value="G3PDHDRGNASE"/>
</dbReference>
<feature type="binding site" evidence="5">
    <location>
        <begin position="10"/>
        <end position="11"/>
    </location>
    <ligand>
        <name>NAD(+)</name>
        <dbReference type="ChEBI" id="CHEBI:57540"/>
    </ligand>
</feature>
<dbReference type="Proteomes" id="UP000229756">
    <property type="component" value="Unassembled WGS sequence"/>
</dbReference>
<dbReference type="GO" id="GO:0051287">
    <property type="term" value="F:NAD binding"/>
    <property type="evidence" value="ECO:0007669"/>
    <property type="project" value="InterPro"/>
</dbReference>
<keyword evidence="2 8" id="KW-0560">Oxidoreductase</keyword>
<dbReference type="SMART" id="SM00846">
    <property type="entry name" value="Gp_dh_N"/>
    <property type="match status" value="1"/>
</dbReference>
<feature type="binding site" evidence="4">
    <location>
        <begin position="151"/>
        <end position="153"/>
    </location>
    <ligand>
        <name>D-glyceraldehyde 3-phosphate</name>
        <dbReference type="ChEBI" id="CHEBI:59776"/>
    </ligand>
</feature>
<evidence type="ECO:0000256" key="7">
    <source>
        <dbReference type="RuleBase" id="RU000397"/>
    </source>
</evidence>
<feature type="binding site" evidence="4">
    <location>
        <begin position="211"/>
        <end position="212"/>
    </location>
    <ligand>
        <name>D-glyceraldehyde 3-phosphate</name>
        <dbReference type="ChEBI" id="CHEBI:59776"/>
    </ligand>
</feature>
<feature type="binding site" evidence="5">
    <location>
        <position position="122"/>
    </location>
    <ligand>
        <name>NAD(+)</name>
        <dbReference type="ChEBI" id="CHEBI:57540"/>
    </ligand>
</feature>
<dbReference type="Pfam" id="PF00044">
    <property type="entry name" value="Gp_dh_N"/>
    <property type="match status" value="1"/>
</dbReference>
<evidence type="ECO:0000313" key="10">
    <source>
        <dbReference type="EMBL" id="PJC23536.1"/>
    </source>
</evidence>
<evidence type="ECO:0000259" key="9">
    <source>
        <dbReference type="SMART" id="SM00846"/>
    </source>
</evidence>
<dbReference type="PROSITE" id="PS00071">
    <property type="entry name" value="GAPDH"/>
    <property type="match status" value="1"/>
</dbReference>
<dbReference type="AlphaFoldDB" id="A0A2M8ELC3"/>
<dbReference type="Gene3D" id="3.40.50.720">
    <property type="entry name" value="NAD(P)-binding Rossmann-like Domain"/>
    <property type="match status" value="1"/>
</dbReference>
<dbReference type="GO" id="GO:0050661">
    <property type="term" value="F:NADP binding"/>
    <property type="evidence" value="ECO:0007669"/>
    <property type="project" value="InterPro"/>
</dbReference>
<feature type="binding site" evidence="5">
    <location>
        <position position="317"/>
    </location>
    <ligand>
        <name>NAD(+)</name>
        <dbReference type="ChEBI" id="CHEBI:57540"/>
    </ligand>
</feature>
<dbReference type="NCBIfam" id="TIGR01534">
    <property type="entry name" value="GAPDH-I"/>
    <property type="match status" value="1"/>
</dbReference>
<feature type="binding site" evidence="4">
    <location>
        <position position="234"/>
    </location>
    <ligand>
        <name>D-glyceraldehyde 3-phosphate</name>
        <dbReference type="ChEBI" id="CHEBI:59776"/>
    </ligand>
</feature>
<dbReference type="CDD" id="cd05214">
    <property type="entry name" value="GAPDH_I_N"/>
    <property type="match status" value="1"/>
</dbReference>
<dbReference type="Gene3D" id="3.30.360.10">
    <property type="entry name" value="Dihydrodipicolinate Reductase, domain 2"/>
    <property type="match status" value="1"/>
</dbReference>
<dbReference type="InterPro" id="IPR020828">
    <property type="entry name" value="GlycerAld_3-P_DH_NAD(P)-bd"/>
</dbReference>
<accession>A0A2M8ELC3</accession>
<proteinExistence type="inferred from homology"/>
<evidence type="ECO:0000313" key="11">
    <source>
        <dbReference type="Proteomes" id="UP000229756"/>
    </source>
</evidence>
<dbReference type="InterPro" id="IPR020829">
    <property type="entry name" value="GlycerAld_3-P_DH_cat"/>
</dbReference>